<dbReference type="HOGENOM" id="CLU_009568_2_0_1"/>
<organism evidence="2 3">
    <name type="scientific">Amanita muscaria (strain Koide BX008)</name>
    <dbReference type="NCBI Taxonomy" id="946122"/>
    <lineage>
        <taxon>Eukaryota</taxon>
        <taxon>Fungi</taxon>
        <taxon>Dikarya</taxon>
        <taxon>Basidiomycota</taxon>
        <taxon>Agaricomycotina</taxon>
        <taxon>Agaricomycetes</taxon>
        <taxon>Agaricomycetidae</taxon>
        <taxon>Agaricales</taxon>
        <taxon>Pluteineae</taxon>
        <taxon>Amanitaceae</taxon>
        <taxon>Amanita</taxon>
    </lineage>
</organism>
<sequence>MDVDPATPVASSSLKRPADFPASSSADKRAKTLLPHEQLTTISSNMDEVSSRKLWKTFVDRAVADDSGSLWPDILSAVLMHLHVEFRSTNMKGANIKGAYDIVKSFNKDELEAWKVGVRNGVERKDWNDLLARPEFTILNTPNIAPTFEESRQQEQATKKSWERPYVGQAAEALWTHIRSHYNTNKQIYEHSCSVVQSSGMGKSRTVDELGKKCFSIPINLRDAQSTGYPPADLEVLNFLTIERQEEPSYRRACCFIDALFEHTDHTLQNFDSQWEIEKVACEFRIRMTEGQTMQQHNVFRRDFYQRVVEIAEEKIKVTRPGSDERLGYMSPSGLLKDAPFLPAVSCGKLIESLKARKSLSAVKKVSGETDPLVILAFDEAHTLTWPAALALTKREATGYATWSNYSVLRHVLRALHNFPLFALFLSTMGNISQFISPNEDTSGRIIIGDLKLIQPYTDLGFDTLANKVVLDGHWNLERVTEDSHIVHMGRPLFGSRYDAGNPSVQEAIVTFAVGKLLNADPSTQNLTLDQMLACLSQRLPIQFNSTTYISQTSEWKQVERHMRVCLKIDAAFESMETISSSEPLLSEAAYVIMARESFDPLQSFKSVLEGFAVHKGDRGEFLVLLLLTLARDRAVGPPDHNGRPERRFFDFASFMYGHLFSESPSPSELQKLKSEFPNAMMHFNHFVKLHDFKSIDKECLLLLMTRGAGVLCANKHPSIDAVNVFLPSGTKLTIDNLGLILHQVKNDAIYTHIPKWKLFESMNPYDLGILKEGDAPVPVIRIFFALAAKTPSLHVNRHDPSPNYDAVIYDIWSAGLSSEFLSPIDSRTTIWDALLQASYGWKEIYKAPTKVEKEIRSSMNPGAADDDGHWSHWAAE</sequence>
<name>A0A0C2XCX3_AMAMK</name>
<dbReference type="Proteomes" id="UP000054549">
    <property type="component" value="Unassembled WGS sequence"/>
</dbReference>
<reference evidence="2 3" key="1">
    <citation type="submission" date="2014-04" db="EMBL/GenBank/DDBJ databases">
        <title>Evolutionary Origins and Diversification of the Mycorrhizal Mutualists.</title>
        <authorList>
            <consortium name="DOE Joint Genome Institute"/>
            <consortium name="Mycorrhizal Genomics Consortium"/>
            <person name="Kohler A."/>
            <person name="Kuo A."/>
            <person name="Nagy L.G."/>
            <person name="Floudas D."/>
            <person name="Copeland A."/>
            <person name="Barry K.W."/>
            <person name="Cichocki N."/>
            <person name="Veneault-Fourrey C."/>
            <person name="LaButti K."/>
            <person name="Lindquist E.A."/>
            <person name="Lipzen A."/>
            <person name="Lundell T."/>
            <person name="Morin E."/>
            <person name="Murat C."/>
            <person name="Riley R."/>
            <person name="Ohm R."/>
            <person name="Sun H."/>
            <person name="Tunlid A."/>
            <person name="Henrissat B."/>
            <person name="Grigoriev I.V."/>
            <person name="Hibbett D.S."/>
            <person name="Martin F."/>
        </authorList>
    </citation>
    <scope>NUCLEOTIDE SEQUENCE [LARGE SCALE GENOMIC DNA]</scope>
    <source>
        <strain evidence="2 3">Koide BX008</strain>
    </source>
</reference>
<feature type="region of interest" description="Disordered" evidence="1">
    <location>
        <begin position="1"/>
        <end position="27"/>
    </location>
</feature>
<dbReference type="EMBL" id="KN818232">
    <property type="protein sequence ID" value="KIL67286.1"/>
    <property type="molecule type" value="Genomic_DNA"/>
</dbReference>
<dbReference type="OrthoDB" id="107110at2759"/>
<protein>
    <submittedName>
        <fullName evidence="2">Uncharacterized protein</fullName>
    </submittedName>
</protein>
<accession>A0A0C2XCX3</accession>
<dbReference type="PANTHER" id="PTHR33266:SF1">
    <property type="entry name" value="F-BOX DOMAIN-CONTAINING PROTEIN"/>
    <property type="match status" value="1"/>
</dbReference>
<evidence type="ECO:0000313" key="3">
    <source>
        <dbReference type="Proteomes" id="UP000054549"/>
    </source>
</evidence>
<dbReference type="InParanoid" id="A0A0C2XCX3"/>
<gene>
    <name evidence="2" type="ORF">M378DRAFT_9526</name>
</gene>
<evidence type="ECO:0000313" key="2">
    <source>
        <dbReference type="EMBL" id="KIL67286.1"/>
    </source>
</evidence>
<proteinExistence type="predicted"/>
<keyword evidence="3" id="KW-1185">Reference proteome</keyword>
<evidence type="ECO:0000256" key="1">
    <source>
        <dbReference type="SAM" id="MobiDB-lite"/>
    </source>
</evidence>
<dbReference type="AlphaFoldDB" id="A0A0C2XCX3"/>
<dbReference type="STRING" id="946122.A0A0C2XCX3"/>
<dbReference type="PANTHER" id="PTHR33266">
    <property type="entry name" value="CHROMOSOME 15, WHOLE GENOME SHOTGUN SEQUENCE"/>
    <property type="match status" value="1"/>
</dbReference>